<dbReference type="Proteomes" id="UP000325333">
    <property type="component" value="Unassembled WGS sequence"/>
</dbReference>
<sequence>MAQNRLRDCLNARVSAGVFSKEKADMLEALATDLEREYREQMAPGLAGQAAAAEAVRIMREAAEANKRRTALQIMTQTRALDDAAAHPDGVVAGGMALLVRDMRGKATFSNVEARKEVVLGQLFRRAEQGLNAFRSKAAGMVQNTAGMRNVVKELFGEATNDAEAKGFSKGFTDASDYAADRFIAAGGDLTKREDWRLPQVHDAQRIRKAGFEGWRDTIMPLLDDRTWSRLESMRQELIGERRTVEDAIATATKQRDELKAKAGASRQQFESVSGTATSAERRIRDLDRQLAEVNRELEAQRARAMEHQLNARERRLNEVERTAADADTLLPDQQDAASAARRGDAKAGRDRVRAGEADTAISRLESRRADLERQLDAQRARRADAEEAVKGKSGHWQAYEEDLRRVEQTIADLEKNRRIIKDRITAEPGAINAAHREEVLRYIFDQMTSEVPASLKPGTMAASRHNARRFFEFKDANSWLAYNDKFGAGQGGLYDVLVGHMEGMARDIALTEVLGPKHGATVRALQEAAYKAEGARDMGVLARLNPVRSVESAAAIGRTYDVLSGRLGAAQSELTAAIFGGIRNWMTASKLGSALVSAVPADSVMATWAAKANGVPAVKLLGSVLKQLNPASEADRAFALRMGIVSGAVMDSAIGSKRFADEIVGQGITGRMASFVVRAQGLSAWTNGMKNAFMLEMMGHVADNAGKPLGEVDAPLRKMLERYGFSAADWDVIRAAPQMEHEGARFFDPANVSDRQLGERLMEAIIEERAFAVLEPDARVRQLTTGGLQRGTFMGEMARSAMLFKSFSITMATTHLARAFIDANGSKVAQLAALSAMLTLAGAVSIQARQIITGKDPRRMDDPKFWGAAWMQGGGAGIFGDFFAAGLDRGQQGLPMTLAGPVFGLADQAARLAIPDYRKVLEGEPTKFGAEVARFVRYNLPGANLWYSRLVTDRAVMDTIQSMVDPEYRQSFRRMEDRARKDYGQRFWWRPGQAPDRAPDLGAALPR</sequence>
<organism evidence="2 3">
    <name type="scientific">Azospirillum argentinense</name>
    <dbReference type="NCBI Taxonomy" id="2970906"/>
    <lineage>
        <taxon>Bacteria</taxon>
        <taxon>Pseudomonadati</taxon>
        <taxon>Pseudomonadota</taxon>
        <taxon>Alphaproteobacteria</taxon>
        <taxon>Rhodospirillales</taxon>
        <taxon>Azospirillaceae</taxon>
        <taxon>Azospirillum</taxon>
    </lineage>
</organism>
<feature type="compositionally biased region" description="Polar residues" evidence="1">
    <location>
        <begin position="266"/>
        <end position="279"/>
    </location>
</feature>
<name>A0A5B0KYX4_9PROT</name>
<dbReference type="EMBL" id="VEWN01000002">
    <property type="protein sequence ID" value="KAA1057151.1"/>
    <property type="molecule type" value="Genomic_DNA"/>
</dbReference>
<accession>A0A5B0KYX4</accession>
<comment type="caution">
    <text evidence="2">The sequence shown here is derived from an EMBL/GenBank/DDBJ whole genome shotgun (WGS) entry which is preliminary data.</text>
</comment>
<evidence type="ECO:0000313" key="2">
    <source>
        <dbReference type="EMBL" id="KAA1057151.1"/>
    </source>
</evidence>
<dbReference type="RefSeq" id="WP_176025227.1">
    <property type="nucleotide sequence ID" value="NZ_VEWN01000002.1"/>
</dbReference>
<feature type="region of interest" description="Disordered" evidence="1">
    <location>
        <begin position="260"/>
        <end position="281"/>
    </location>
</feature>
<evidence type="ECO:0000313" key="3">
    <source>
        <dbReference type="Proteomes" id="UP000325333"/>
    </source>
</evidence>
<protein>
    <submittedName>
        <fullName evidence="2">Uncharacterized protein</fullName>
    </submittedName>
</protein>
<feature type="region of interest" description="Disordered" evidence="1">
    <location>
        <begin position="324"/>
        <end position="359"/>
    </location>
</feature>
<reference evidence="2 3" key="1">
    <citation type="submission" date="2019-07" db="EMBL/GenBank/DDBJ databases">
        <title>Genome sequencing of the stress-tolerant strain Azospirillum brasilense Az19.</title>
        <authorList>
            <person name="Maroniche G.A."/>
            <person name="Garcia J.E."/>
            <person name="Pagnussat L."/>
            <person name="Amenta M."/>
            <person name="Creus C.M."/>
        </authorList>
    </citation>
    <scope>NUCLEOTIDE SEQUENCE [LARGE SCALE GENOMIC DNA]</scope>
    <source>
        <strain evidence="2 3">Az19</strain>
    </source>
</reference>
<feature type="compositionally biased region" description="Basic and acidic residues" evidence="1">
    <location>
        <begin position="342"/>
        <end position="357"/>
    </location>
</feature>
<gene>
    <name evidence="2" type="ORF">FH063_001319</name>
</gene>
<evidence type="ECO:0000256" key="1">
    <source>
        <dbReference type="SAM" id="MobiDB-lite"/>
    </source>
</evidence>
<proteinExistence type="predicted"/>
<dbReference type="AlphaFoldDB" id="A0A5B0KYX4"/>